<protein>
    <recommendedName>
        <fullName evidence="4">Ig-like domain-containing protein</fullName>
    </recommendedName>
</protein>
<reference evidence="5" key="3">
    <citation type="submission" date="2025-09" db="UniProtKB">
        <authorList>
            <consortium name="Ensembl"/>
        </authorList>
    </citation>
    <scope>IDENTIFICATION</scope>
    <source>
        <strain evidence="5">Brown Norway</strain>
    </source>
</reference>
<accession>A0ABK0LF18</accession>
<dbReference type="InterPro" id="IPR013783">
    <property type="entry name" value="Ig-like_fold"/>
</dbReference>
<evidence type="ECO:0000313" key="6">
    <source>
        <dbReference type="Proteomes" id="UP000002494"/>
    </source>
</evidence>
<evidence type="ECO:0000259" key="4">
    <source>
        <dbReference type="PROSITE" id="PS50835"/>
    </source>
</evidence>
<dbReference type="SUPFAM" id="SSF48726">
    <property type="entry name" value="Immunoglobulin"/>
    <property type="match status" value="1"/>
</dbReference>
<dbReference type="InterPro" id="IPR050199">
    <property type="entry name" value="IgHV"/>
</dbReference>
<organism evidence="5 6">
    <name type="scientific">Rattus norvegicus</name>
    <name type="common">Rat</name>
    <dbReference type="NCBI Taxonomy" id="10116"/>
    <lineage>
        <taxon>Eukaryota</taxon>
        <taxon>Metazoa</taxon>
        <taxon>Chordata</taxon>
        <taxon>Craniata</taxon>
        <taxon>Vertebrata</taxon>
        <taxon>Euteleostomi</taxon>
        <taxon>Mammalia</taxon>
        <taxon>Eutheria</taxon>
        <taxon>Euarchontoglires</taxon>
        <taxon>Glires</taxon>
        <taxon>Rodentia</taxon>
        <taxon>Myomorpha</taxon>
        <taxon>Muroidea</taxon>
        <taxon>Muridae</taxon>
        <taxon>Murinae</taxon>
        <taxon>Rattus</taxon>
    </lineage>
</organism>
<keyword evidence="2" id="KW-1064">Adaptive immunity</keyword>
<dbReference type="SMART" id="SM00406">
    <property type="entry name" value="IGv"/>
    <property type="match status" value="1"/>
</dbReference>
<feature type="domain" description="Ig-like" evidence="4">
    <location>
        <begin position="1"/>
        <end position="107"/>
    </location>
</feature>
<evidence type="ECO:0000256" key="1">
    <source>
        <dbReference type="ARBA" id="ARBA00022859"/>
    </source>
</evidence>
<keyword evidence="3" id="KW-1280">Immunoglobulin</keyword>
<sequence length="107" mass="12283">QIQLKESGPAVIEPSQSLFLICTVSRFSITSGYCWHWTRQILGKRLEWMGRICYEGSTYYSPSFKSRSTLSSDTSLNKFYILLNSVTAEDTAMYYCFRENHSEGSPV</sequence>
<evidence type="ECO:0000256" key="3">
    <source>
        <dbReference type="ARBA" id="ARBA00043265"/>
    </source>
</evidence>
<evidence type="ECO:0000313" key="5">
    <source>
        <dbReference type="Ensembl" id="ENSRNOP00000101425.1"/>
    </source>
</evidence>
<dbReference type="Gene3D" id="2.60.40.10">
    <property type="entry name" value="Immunoglobulins"/>
    <property type="match status" value="1"/>
</dbReference>
<keyword evidence="1" id="KW-0391">Immunity</keyword>
<reference evidence="5" key="2">
    <citation type="submission" date="2025-08" db="UniProtKB">
        <authorList>
            <consortium name="Ensembl"/>
        </authorList>
    </citation>
    <scope>IDENTIFICATION</scope>
    <source>
        <strain evidence="5">Brown Norway</strain>
    </source>
</reference>
<keyword evidence="6" id="KW-1185">Reference proteome</keyword>
<dbReference type="PANTHER" id="PTHR23266">
    <property type="entry name" value="IMMUNOGLOBULIN HEAVY CHAIN"/>
    <property type="match status" value="1"/>
</dbReference>
<dbReference type="Ensembl" id="ENSRNOT00000145731.1">
    <property type="protein sequence ID" value="ENSRNOP00000101425.1"/>
    <property type="gene ID" value="ENSRNOG00000077648.1"/>
</dbReference>
<dbReference type="GeneTree" id="ENSGT01030000234536"/>
<dbReference type="PROSITE" id="PS50835">
    <property type="entry name" value="IG_LIKE"/>
    <property type="match status" value="1"/>
</dbReference>
<dbReference type="Proteomes" id="UP000002494">
    <property type="component" value="Chromosome 6"/>
</dbReference>
<reference evidence="5" key="1">
    <citation type="submission" date="2024-01" db="EMBL/GenBank/DDBJ databases">
        <title>GRCr8: a new rat reference genome assembly contstructed from accurate long reads and long range scaffolding.</title>
        <authorList>
            <person name="Doris P.A."/>
            <person name="Kalbfleisch T."/>
            <person name="Li K."/>
            <person name="Howe K."/>
            <person name="Wood J."/>
        </authorList>
    </citation>
    <scope>NUCLEOTIDE SEQUENCE [LARGE SCALE GENOMIC DNA]</scope>
    <source>
        <strain evidence="5">Brown Norway</strain>
    </source>
</reference>
<dbReference type="InterPro" id="IPR007110">
    <property type="entry name" value="Ig-like_dom"/>
</dbReference>
<evidence type="ECO:0000256" key="2">
    <source>
        <dbReference type="ARBA" id="ARBA00023130"/>
    </source>
</evidence>
<dbReference type="Pfam" id="PF07686">
    <property type="entry name" value="V-set"/>
    <property type="match status" value="1"/>
</dbReference>
<proteinExistence type="predicted"/>
<dbReference type="InterPro" id="IPR013106">
    <property type="entry name" value="Ig_V-set"/>
</dbReference>
<dbReference type="InterPro" id="IPR036179">
    <property type="entry name" value="Ig-like_dom_sf"/>
</dbReference>
<name>A0ABK0LF18_RAT</name>